<evidence type="ECO:0000313" key="15">
    <source>
        <dbReference type="Proteomes" id="UP000198806"/>
    </source>
</evidence>
<dbReference type="FunFam" id="1.10.8.1080:FF:000001">
    <property type="entry name" value="N-acetylmuramic acid 6-phosphate etherase"/>
    <property type="match status" value="1"/>
</dbReference>
<evidence type="ECO:0000256" key="11">
    <source>
        <dbReference type="ARBA" id="ARBA00084049"/>
    </source>
</evidence>
<accession>A0A1I5BSS6</accession>
<feature type="domain" description="SIS" evidence="13">
    <location>
        <begin position="56"/>
        <end position="219"/>
    </location>
</feature>
<dbReference type="NCBIfam" id="NF003915">
    <property type="entry name" value="PRK05441.1"/>
    <property type="match status" value="1"/>
</dbReference>
<dbReference type="PROSITE" id="PS01272">
    <property type="entry name" value="GCKR"/>
    <property type="match status" value="1"/>
</dbReference>
<dbReference type="GO" id="GO:0046348">
    <property type="term" value="P:amino sugar catabolic process"/>
    <property type="evidence" value="ECO:0007669"/>
    <property type="project" value="InterPro"/>
</dbReference>
<comment type="subunit">
    <text evidence="1 12">Homodimer.</text>
</comment>
<comment type="similarity">
    <text evidence="7 12">Belongs to the GCKR-like family. MurNAc-6-P etherase subfamily.</text>
</comment>
<dbReference type="InterPro" id="IPR046348">
    <property type="entry name" value="SIS_dom_sf"/>
</dbReference>
<evidence type="ECO:0000256" key="4">
    <source>
        <dbReference type="ARBA" id="ARBA00051747"/>
    </source>
</evidence>
<dbReference type="PROSITE" id="PS51464">
    <property type="entry name" value="SIS"/>
    <property type="match status" value="1"/>
</dbReference>
<dbReference type="GO" id="GO:0016803">
    <property type="term" value="F:ether hydrolase activity"/>
    <property type="evidence" value="ECO:0007669"/>
    <property type="project" value="TreeGrafter"/>
</dbReference>
<comment type="pathway">
    <text evidence="6">Cell wall biogenesis.</text>
</comment>
<dbReference type="InterPro" id="IPR040190">
    <property type="entry name" value="MURQ/GCKR"/>
</dbReference>
<dbReference type="AlphaFoldDB" id="A0A1I5BSS6"/>
<comment type="function">
    <text evidence="12">Specifically catalyzes the cleavage of the D-lactyl ether substituent of MurNAc 6-phosphate, producing GlcNAc 6-phosphate and D-lactate.</text>
</comment>
<keyword evidence="15" id="KW-1185">Reference proteome</keyword>
<dbReference type="InterPro" id="IPR005488">
    <property type="entry name" value="Etherase_MurQ"/>
</dbReference>
<keyword evidence="2 12" id="KW-0456">Lyase</keyword>
<evidence type="ECO:0000259" key="13">
    <source>
        <dbReference type="PROSITE" id="PS51464"/>
    </source>
</evidence>
<dbReference type="PANTHER" id="PTHR10088:SF4">
    <property type="entry name" value="GLUCOKINASE REGULATORY PROTEIN"/>
    <property type="match status" value="1"/>
</dbReference>
<dbReference type="PANTHER" id="PTHR10088">
    <property type="entry name" value="GLUCOKINASE REGULATORY PROTEIN"/>
    <property type="match status" value="1"/>
</dbReference>
<dbReference type="STRING" id="1527.SAMN04489757_101191"/>
<dbReference type="NCBIfam" id="NF009222">
    <property type="entry name" value="PRK12570.1"/>
    <property type="match status" value="1"/>
</dbReference>
<comment type="catalytic activity">
    <reaction evidence="4 12">
        <text>N-acetyl-D-muramate 6-phosphate + H2O = N-acetyl-D-glucosamine 6-phosphate + (R)-lactate</text>
        <dbReference type="Rhea" id="RHEA:26410"/>
        <dbReference type="ChEBI" id="CHEBI:15377"/>
        <dbReference type="ChEBI" id="CHEBI:16004"/>
        <dbReference type="ChEBI" id="CHEBI:57513"/>
        <dbReference type="ChEBI" id="CHEBI:58722"/>
        <dbReference type="EC" id="4.2.1.126"/>
    </reaction>
</comment>
<dbReference type="UniPathway" id="UPA00342"/>
<evidence type="ECO:0000313" key="14">
    <source>
        <dbReference type="EMBL" id="SFN77713.1"/>
    </source>
</evidence>
<dbReference type="FunFam" id="3.40.50.10490:FF:000014">
    <property type="entry name" value="N-acetylmuramic acid 6-phosphate etherase"/>
    <property type="match status" value="1"/>
</dbReference>
<dbReference type="EMBL" id="FOWD01000001">
    <property type="protein sequence ID" value="SFN77713.1"/>
    <property type="molecule type" value="Genomic_DNA"/>
</dbReference>
<dbReference type="NCBIfam" id="TIGR00274">
    <property type="entry name" value="N-acetylmuramic acid 6-phosphate etherase"/>
    <property type="match status" value="1"/>
</dbReference>
<dbReference type="Gene3D" id="1.10.8.1080">
    <property type="match status" value="1"/>
</dbReference>
<evidence type="ECO:0000256" key="3">
    <source>
        <dbReference type="ARBA" id="ARBA00023277"/>
    </source>
</evidence>
<evidence type="ECO:0000256" key="2">
    <source>
        <dbReference type="ARBA" id="ARBA00023239"/>
    </source>
</evidence>
<sequence>MLDLTKLTTETRNEKTMNLDSMTPLEIATIMNEEDNKVVAAVHEVLPQVATVIEWCTDSLRKGGRIIYMGAGTSGRLGLLDAVECPPTFGTSPDTVVGLIAGGNDAFIKAVEGAEDSETLGKEDLVTLNLNRNDVVIGIAASGRTPYVISGLIYAREIGCKTAVLACNKNSEVSKYSDIAIEPIPGPEVLTGSTRLKSGTAQKMILNMISTGSMVGIGKVYQNLMVDVMQTNEKLNSRAVNIIIAATGCNHELAKDMLEMADGSVKLAITMILLQCTKDQAIERLDHSNGHIRHALKGSK</sequence>
<comment type="miscellaneous">
    <text evidence="12">A lyase-type mechanism (elimination/hydration) is suggested for the cleavage of the lactyl ether bond of MurNAc 6-phosphate, with the formation of an alpha,beta-unsaturated aldehyde intermediate with (E)-stereochemistry, followed by the syn addition of water to give product.</text>
</comment>
<evidence type="ECO:0000256" key="12">
    <source>
        <dbReference type="HAMAP-Rule" id="MF_00068"/>
    </source>
</evidence>
<evidence type="ECO:0000256" key="8">
    <source>
        <dbReference type="ARBA" id="ARBA00067056"/>
    </source>
</evidence>
<dbReference type="RefSeq" id="WP_091683675.1">
    <property type="nucleotide sequence ID" value="NZ_BAABFM010000003.1"/>
</dbReference>
<dbReference type="InterPro" id="IPR001347">
    <property type="entry name" value="SIS_dom"/>
</dbReference>
<proteinExistence type="inferred from homology"/>
<dbReference type="GO" id="GO:0009254">
    <property type="term" value="P:peptidoglycan turnover"/>
    <property type="evidence" value="ECO:0007669"/>
    <property type="project" value="TreeGrafter"/>
</dbReference>
<feature type="active site" description="Proton donor" evidence="12">
    <location>
        <position position="84"/>
    </location>
</feature>
<dbReference type="GO" id="GO:0097173">
    <property type="term" value="P:N-acetylmuramic acid catabolic process"/>
    <property type="evidence" value="ECO:0007669"/>
    <property type="project" value="UniProtKB-UniPathway"/>
</dbReference>
<evidence type="ECO:0000256" key="5">
    <source>
        <dbReference type="ARBA" id="ARBA00060595"/>
    </source>
</evidence>
<keyword evidence="3 12" id="KW-0119">Carbohydrate metabolism</keyword>
<dbReference type="EC" id="4.2.1.126" evidence="8 12"/>
<protein>
    <recommendedName>
        <fullName evidence="9 12">N-acetylmuramic acid 6-phosphate etherase</fullName>
        <shortName evidence="12">MurNAc-6-P etherase</shortName>
        <ecNumber evidence="8 12">4.2.1.126</ecNumber>
    </recommendedName>
    <alternativeName>
        <fullName evidence="11 12">N-acetylmuramic acid 6-phosphate hydrolase</fullName>
    </alternativeName>
    <alternativeName>
        <fullName evidence="10 12">N-acetylmuramic acid 6-phosphate lyase</fullName>
    </alternativeName>
</protein>
<reference evidence="14 15" key="1">
    <citation type="submission" date="2016-10" db="EMBL/GenBank/DDBJ databases">
        <authorList>
            <person name="de Groot N.N."/>
        </authorList>
    </citation>
    <scope>NUCLEOTIDE SEQUENCE [LARGE SCALE GENOMIC DNA]</scope>
    <source>
        <strain evidence="14 15">DSM 1283</strain>
    </source>
</reference>
<comment type="pathway">
    <text evidence="12">Amino-sugar metabolism; N-acetylmuramate degradation.</text>
</comment>
<evidence type="ECO:0000256" key="9">
    <source>
        <dbReference type="ARBA" id="ARBA00070061"/>
    </source>
</evidence>
<evidence type="ECO:0000256" key="6">
    <source>
        <dbReference type="ARBA" id="ARBA00060672"/>
    </source>
</evidence>
<evidence type="ECO:0000256" key="1">
    <source>
        <dbReference type="ARBA" id="ARBA00011738"/>
    </source>
</evidence>
<gene>
    <name evidence="12" type="primary">murQ</name>
    <name evidence="14" type="ORF">SAMN04489757_101191</name>
</gene>
<dbReference type="OrthoDB" id="9813395at2"/>
<dbReference type="Proteomes" id="UP000198806">
    <property type="component" value="Unassembled WGS sequence"/>
</dbReference>
<dbReference type="Pfam" id="PF22645">
    <property type="entry name" value="GKRP_SIS_N"/>
    <property type="match status" value="1"/>
</dbReference>
<dbReference type="GO" id="GO:0016835">
    <property type="term" value="F:carbon-oxygen lyase activity"/>
    <property type="evidence" value="ECO:0007669"/>
    <property type="project" value="UniProtKB-UniRule"/>
</dbReference>
<dbReference type="InterPro" id="IPR005486">
    <property type="entry name" value="Glucokinase_regulatory_CS"/>
</dbReference>
<dbReference type="CDD" id="cd05007">
    <property type="entry name" value="SIS_Etherase"/>
    <property type="match status" value="1"/>
</dbReference>
<dbReference type="Gene3D" id="3.40.50.10490">
    <property type="entry name" value="Glucose-6-phosphate isomerase like protein, domain 1"/>
    <property type="match status" value="1"/>
</dbReference>
<dbReference type="GO" id="GO:0097367">
    <property type="term" value="F:carbohydrate derivative binding"/>
    <property type="evidence" value="ECO:0007669"/>
    <property type="project" value="InterPro"/>
</dbReference>
<organism evidence="14 15">
    <name type="scientific">Anaerocolumna aminovalerica</name>
    <dbReference type="NCBI Taxonomy" id="1527"/>
    <lineage>
        <taxon>Bacteria</taxon>
        <taxon>Bacillati</taxon>
        <taxon>Bacillota</taxon>
        <taxon>Clostridia</taxon>
        <taxon>Lachnospirales</taxon>
        <taxon>Lachnospiraceae</taxon>
        <taxon>Anaerocolumna</taxon>
    </lineage>
</organism>
<feature type="active site" evidence="12">
    <location>
        <position position="115"/>
    </location>
</feature>
<evidence type="ECO:0000256" key="10">
    <source>
        <dbReference type="ARBA" id="ARBA00077905"/>
    </source>
</evidence>
<evidence type="ECO:0000256" key="7">
    <source>
        <dbReference type="ARBA" id="ARBA00061234"/>
    </source>
</evidence>
<comment type="pathway">
    <text evidence="5">Amino-sugar metabolism; 1,6-anhydro-N-acetylmuramate degradation.</text>
</comment>
<name>A0A1I5BSS6_9FIRM</name>
<dbReference type="HAMAP" id="MF_00068">
    <property type="entry name" value="MurQ"/>
    <property type="match status" value="1"/>
</dbReference>
<dbReference type="SUPFAM" id="SSF53697">
    <property type="entry name" value="SIS domain"/>
    <property type="match status" value="1"/>
</dbReference>